<evidence type="ECO:0000256" key="3">
    <source>
        <dbReference type="ARBA" id="ARBA00022833"/>
    </source>
</evidence>
<gene>
    <name evidence="7" type="ORF">DFQ27_007213</name>
</gene>
<sequence length="1828" mass="194984">MAALASSKSVDTTIALHEEKAQPGDSGADQNAPNAEAASEGSEHQAASVVLAIPKSGDHLYQRRSMTLDRNADRGPTEVAMVNGKPRRSIPSELHLSSQTGQASTAHVDGHIPLPLASPVTITAASLTALSLSSHSEPPSPRTPTAGGFGSTASSSSPFSTSTSRPLSLISSVSVSTLSVPRNNFQLPSSSSSSTSTTALGFSAAAAAAATIASSSSSSSSTFSPSSSSSSSSKGAVVPSATDTLPTAASTDEQKSVTSPREQNSPRPYSSMSPPEALLSHHTYQQQPHPSQKTAAGTRPSRRQTIQSDYRQLHGHAAASAAGKIGGAGSGVRRARGHARQAGPEAGLGGGGGRSTGALSDSETLGATCAAGEGSGSDLRIGSEVQQDHTSGTTTTTTTTSSSSHHSNINTNTNNTTTTKTGTSAQLRVNLYSLVTRGYLPANITVAFREHCATITPHGTLVPIVPPHIQHHLQDEENKEGAAASGSVTLYPWLQQEYETPSAWATAMVKGARTGKVAVNGWSAIKVPLHQDPSLVKMYGGQGIHEVSLDVLRKKFLADLAGSVGEEIGEQTGATASGSAASPTSSSKSASGSLSKASARQIAKELAIDGRKRKRQIGKGGGAGSSGAADASGLWILTSKLDTLAGQRQSQSHHHQPHQQHQGQHQGQHQNHPRGQGARVRGGGSRRPIKRSMPDYVLQGEDSVEDRQSRLEAAGTLFAMQDHYVSHRGGEAGYSLKGHSAHRSSDKAGGLGSRTMSHRRIELQSVTKYLQAREARRAVSAHPIISVRRVTPLTIAQRRSRDICLVCKKTCQPSISTEAPTDTGATSGADSASMDICKSETPPLASANDIKLCTKCNSPAHEECITTLPALCDQENWVCPRCIHCTACERGLLERPPNKASHCDLKMTILNCSECREGVHLECQLELEPSLKAFVTAGSTCETLPEDFDWKCMACRACVECGYSCKHGAPSTGFKLEQQQEGTPSSPEPVQQVDGTMEDTEMAEVDSVDDKEGSRGRGRGPKQVQVDGWTNAYTICPGCTRLYEMGNICPLCCRLYPEDDYDTPMVFCDGCSFWVHVACDSGLAGNDYEELGKDSKQYFCPSCNPTPMPSPALSTSSSSSSSAYQHPGNSSSSGGGGRYGGGPPSSGNHPQLPSRIPQDWNRPSRYGVQQAANKRDDIFDLIMAAKEISDSESRAQSPSLMEVDGSEAAAAVAAAAAAGTDSLAEVQAAEALLTIFSGSNTPVCSTPYASYPPSPYEPHFNPFGSRPSGYPTLLESPAPPSSSSSSSSPYHQDSQQQQQQQQQQVFASPRSSYSNHGSDDYFSGQHRPSKRISYQHIGQELNHGTLLETPSSATSSSSPSIQYYPHAGVKREDAEYEHSQHHTHPHHNQHQHHHNHNHNLSQHHHHHHTHPQHQHGYSAGYHHTGHHQQHPQQPQHPQHHGYVSSSSRVGSSAATTPTTAYSTTTPVGGSFQSMANMYRPIQPNGSPSGVTSLDLESQSSRIEAPAKKGIRGGGSVPEEQQPRTETGTATKGIGLEEKSDMCCALCRTKRTPGALGGSWITVEQAMATQPQDKDKVMGGDEEVEGSQDRLPWRVHRECALWATGVTHEKDSDRYDHAASVIKLSQAATCSSCGQAGASIRCKASTTSHKGGRSYACAAIFHYPCVVRTATLVNSVSTHAVVVDEQERSILCRMHYREAYKTHDRWTIMPRFTSQQKHRALSLLAEGNSIENVRKQVRMSHTTVHRIRATSKENIPPCKPGPPAAASERTKKLLARKFATGQFTRLEQGQQLIHDVEGKDVGKACIKKYLRQQGVKAYVKQKKSPELKR</sequence>
<keyword evidence="8" id="KW-1185">Reference proteome</keyword>
<feature type="region of interest" description="Disordered" evidence="5">
    <location>
        <begin position="82"/>
        <end position="106"/>
    </location>
</feature>
<dbReference type="GO" id="GO:0008270">
    <property type="term" value="F:zinc ion binding"/>
    <property type="evidence" value="ECO:0007669"/>
    <property type="project" value="UniProtKB-KW"/>
</dbReference>
<feature type="compositionally biased region" description="Polar residues" evidence="5">
    <location>
        <begin position="1"/>
        <end position="12"/>
    </location>
</feature>
<feature type="region of interest" description="Disordered" evidence="5">
    <location>
        <begin position="1482"/>
        <end position="1527"/>
    </location>
</feature>
<feature type="compositionally biased region" description="Low complexity" evidence="5">
    <location>
        <begin position="659"/>
        <end position="677"/>
    </location>
</feature>
<protein>
    <recommendedName>
        <fullName evidence="6">PHD-type domain-containing protein</fullName>
    </recommendedName>
</protein>
<dbReference type="OrthoDB" id="787137at2759"/>
<feature type="domain" description="PHD-type" evidence="6">
    <location>
        <begin position="1046"/>
        <end position="1106"/>
    </location>
</feature>
<evidence type="ECO:0000256" key="5">
    <source>
        <dbReference type="SAM" id="MobiDB-lite"/>
    </source>
</evidence>
<proteinExistence type="predicted"/>
<feature type="compositionally biased region" description="Gly residues" evidence="5">
    <location>
        <begin position="346"/>
        <end position="355"/>
    </location>
</feature>
<dbReference type="InterPro" id="IPR013083">
    <property type="entry name" value="Znf_RING/FYVE/PHD"/>
</dbReference>
<feature type="compositionally biased region" description="Gly residues" evidence="5">
    <location>
        <begin position="1133"/>
        <end position="1144"/>
    </location>
</feature>
<evidence type="ECO:0000313" key="7">
    <source>
        <dbReference type="EMBL" id="KAG0268245.1"/>
    </source>
</evidence>
<feature type="compositionally biased region" description="Low complexity" evidence="5">
    <location>
        <begin position="572"/>
        <end position="599"/>
    </location>
</feature>
<feature type="compositionally biased region" description="Low complexity" evidence="5">
    <location>
        <begin position="1111"/>
        <end position="1132"/>
    </location>
</feature>
<keyword evidence="3" id="KW-0862">Zinc</keyword>
<feature type="region of interest" description="Disordered" evidence="5">
    <location>
        <begin position="1568"/>
        <end position="1588"/>
    </location>
</feature>
<accession>A0A9P6UBU2</accession>
<dbReference type="InterPro" id="IPR001965">
    <property type="entry name" value="Znf_PHD"/>
</dbReference>
<feature type="region of interest" description="Disordered" evidence="5">
    <location>
        <begin position="1372"/>
        <end position="1467"/>
    </location>
</feature>
<feature type="region of interest" description="Disordered" evidence="5">
    <location>
        <begin position="1260"/>
        <end position="1327"/>
    </location>
</feature>
<feature type="compositionally biased region" description="Polar residues" evidence="5">
    <location>
        <begin position="1483"/>
        <end position="1501"/>
    </location>
</feature>
<feature type="region of interest" description="Disordered" evidence="5">
    <location>
        <begin position="998"/>
        <end position="1023"/>
    </location>
</feature>
<evidence type="ECO:0000259" key="6">
    <source>
        <dbReference type="PROSITE" id="PS50016"/>
    </source>
</evidence>
<feature type="region of interest" description="Disordered" evidence="5">
    <location>
        <begin position="644"/>
        <end position="704"/>
    </location>
</feature>
<keyword evidence="1" id="KW-0479">Metal-binding</keyword>
<evidence type="ECO:0000256" key="1">
    <source>
        <dbReference type="ARBA" id="ARBA00022723"/>
    </source>
</evidence>
<dbReference type="Proteomes" id="UP000807716">
    <property type="component" value="Unassembled WGS sequence"/>
</dbReference>
<feature type="compositionally biased region" description="Low complexity" evidence="5">
    <location>
        <begin position="214"/>
        <end position="233"/>
    </location>
</feature>
<feature type="region of interest" description="Disordered" evidence="5">
    <location>
        <begin position="214"/>
        <end position="421"/>
    </location>
</feature>
<dbReference type="EMBL" id="JAAAJB010000056">
    <property type="protein sequence ID" value="KAG0268245.1"/>
    <property type="molecule type" value="Genomic_DNA"/>
</dbReference>
<dbReference type="PROSITE" id="PS50016">
    <property type="entry name" value="ZF_PHD_2"/>
    <property type="match status" value="1"/>
</dbReference>
<feature type="compositionally biased region" description="Polar residues" evidence="5">
    <location>
        <begin position="1305"/>
        <end position="1316"/>
    </location>
</feature>
<reference evidence="7" key="1">
    <citation type="journal article" date="2020" name="Fungal Divers.">
        <title>Resolving the Mortierellaceae phylogeny through synthesis of multi-gene phylogenetics and phylogenomics.</title>
        <authorList>
            <person name="Vandepol N."/>
            <person name="Liber J."/>
            <person name="Desiro A."/>
            <person name="Na H."/>
            <person name="Kennedy M."/>
            <person name="Barry K."/>
            <person name="Grigoriev I.V."/>
            <person name="Miller A.N."/>
            <person name="O'Donnell K."/>
            <person name="Stajich J.E."/>
            <person name="Bonito G."/>
        </authorList>
    </citation>
    <scope>NUCLEOTIDE SEQUENCE</scope>
    <source>
        <strain evidence="7">BC1065</strain>
    </source>
</reference>
<dbReference type="SMART" id="SM00249">
    <property type="entry name" value="PHD"/>
    <property type="match status" value="4"/>
</dbReference>
<dbReference type="InterPro" id="IPR011011">
    <property type="entry name" value="Znf_FYVE_PHD"/>
</dbReference>
<comment type="caution">
    <text evidence="7">The sequence shown here is derived from an EMBL/GenBank/DDBJ whole genome shotgun (WGS) entry which is preliminary data.</text>
</comment>
<feature type="compositionally biased region" description="Polar residues" evidence="5">
    <location>
        <begin position="282"/>
        <end position="295"/>
    </location>
</feature>
<feature type="compositionally biased region" description="Polar residues" evidence="5">
    <location>
        <begin position="95"/>
        <end position="105"/>
    </location>
</feature>
<feature type="region of interest" description="Disordered" evidence="5">
    <location>
        <begin position="132"/>
        <end position="165"/>
    </location>
</feature>
<feature type="compositionally biased region" description="Low complexity" evidence="5">
    <location>
        <begin position="1443"/>
        <end position="1466"/>
    </location>
</feature>
<feature type="compositionally biased region" description="Basic residues" evidence="5">
    <location>
        <begin position="1381"/>
        <end position="1413"/>
    </location>
</feature>
<evidence type="ECO:0000256" key="4">
    <source>
        <dbReference type="PROSITE-ProRule" id="PRU00146"/>
    </source>
</evidence>
<feature type="region of interest" description="Disordered" evidence="5">
    <location>
        <begin position="1"/>
        <end position="48"/>
    </location>
</feature>
<evidence type="ECO:0000313" key="8">
    <source>
        <dbReference type="Proteomes" id="UP000807716"/>
    </source>
</evidence>
<dbReference type="SUPFAM" id="SSF57903">
    <property type="entry name" value="FYVE/PHD zinc finger"/>
    <property type="match status" value="1"/>
</dbReference>
<name>A0A9P6UBU2_9FUNG</name>
<feature type="region of interest" description="Disordered" evidence="5">
    <location>
        <begin position="735"/>
        <end position="755"/>
    </location>
</feature>
<organism evidence="7 8">
    <name type="scientific">Actinomortierella ambigua</name>
    <dbReference type="NCBI Taxonomy" id="1343610"/>
    <lineage>
        <taxon>Eukaryota</taxon>
        <taxon>Fungi</taxon>
        <taxon>Fungi incertae sedis</taxon>
        <taxon>Mucoromycota</taxon>
        <taxon>Mortierellomycotina</taxon>
        <taxon>Mortierellomycetes</taxon>
        <taxon>Mortierellales</taxon>
        <taxon>Mortierellaceae</taxon>
        <taxon>Actinomortierella</taxon>
    </lineage>
</organism>
<feature type="region of interest" description="Disordered" evidence="5">
    <location>
        <begin position="1110"/>
        <end position="1168"/>
    </location>
</feature>
<dbReference type="InterPro" id="IPR019787">
    <property type="entry name" value="Znf_PHD-finger"/>
</dbReference>
<evidence type="ECO:0000256" key="2">
    <source>
        <dbReference type="ARBA" id="ARBA00022771"/>
    </source>
</evidence>
<feature type="compositionally biased region" description="Polar residues" evidence="5">
    <location>
        <begin position="241"/>
        <end position="273"/>
    </location>
</feature>
<feature type="compositionally biased region" description="Acidic residues" evidence="5">
    <location>
        <begin position="998"/>
        <end position="1007"/>
    </location>
</feature>
<dbReference type="Gene3D" id="3.30.40.10">
    <property type="entry name" value="Zinc/RING finger domain, C3HC4 (zinc finger)"/>
    <property type="match status" value="2"/>
</dbReference>
<keyword evidence="2 4" id="KW-0863">Zinc-finger</keyword>
<feature type="region of interest" description="Disordered" evidence="5">
    <location>
        <begin position="571"/>
        <end position="629"/>
    </location>
</feature>
<feature type="compositionally biased region" description="Low complexity" evidence="5">
    <location>
        <begin position="390"/>
        <end position="421"/>
    </location>
</feature>
<feature type="compositionally biased region" description="Low complexity" evidence="5">
    <location>
        <begin position="1281"/>
        <end position="1304"/>
    </location>
</feature>